<dbReference type="Pfam" id="PF07791">
    <property type="entry name" value="Imm11"/>
    <property type="match status" value="1"/>
</dbReference>
<evidence type="ECO:0000259" key="1">
    <source>
        <dbReference type="Pfam" id="PF07791"/>
    </source>
</evidence>
<reference evidence="2 3" key="1">
    <citation type="submission" date="2022-12" db="EMBL/GenBank/DDBJ databases">
        <title>Two new species, Stenotrophomonas aracearum and Stenotrophomonas oahuensis, isolated from Anthurium (Araceae family) in Hawaii.</title>
        <authorList>
            <person name="Chunag S.C."/>
            <person name="Dobhal S."/>
            <person name="Alvarez A."/>
            <person name="Arif M."/>
        </authorList>
    </citation>
    <scope>NUCLEOTIDE SEQUENCE [LARGE SCALE GENOMIC DNA]</scope>
    <source>
        <strain evidence="2 3">A5586</strain>
    </source>
</reference>
<feature type="domain" description="Immunity MXAN-0049 protein" evidence="1">
    <location>
        <begin position="19"/>
        <end position="214"/>
    </location>
</feature>
<organism evidence="2 3">
    <name type="scientific">Stenotrophomonas oahuensis</name>
    <dbReference type="NCBI Taxonomy" id="3003271"/>
    <lineage>
        <taxon>Bacteria</taxon>
        <taxon>Pseudomonadati</taxon>
        <taxon>Pseudomonadota</taxon>
        <taxon>Gammaproteobacteria</taxon>
        <taxon>Lysobacterales</taxon>
        <taxon>Lysobacteraceae</taxon>
        <taxon>Stenotrophomonas</taxon>
    </lineage>
</organism>
<evidence type="ECO:0000313" key="3">
    <source>
        <dbReference type="Proteomes" id="UP001302072"/>
    </source>
</evidence>
<sequence>MNEQTAIPVSVDTDSHQGEFFILTSSFWGDGRFPGLEIVNENALIAPGMLVVAPPTGDPDQYPERPHLVHIPEKGGMPRDFEELGGIWIISQALKDVFAAVDPQAFAFTACDFTLADGSTGPQYYFCDVIRRVDALDVPASRVKVKVDRNFITGEDERFYSIAGGASLVFKKDVVGSAHIFRQPHCALDPVCDRVMHDALIRANLSGVELQDASAL</sequence>
<dbReference type="Proteomes" id="UP001302072">
    <property type="component" value="Chromosome"/>
</dbReference>
<proteinExistence type="predicted"/>
<dbReference type="RefSeq" id="WP_311190382.1">
    <property type="nucleotide sequence ID" value="NZ_CP115541.1"/>
</dbReference>
<name>A0ABY9YK93_9GAMM</name>
<dbReference type="InterPro" id="IPR012433">
    <property type="entry name" value="Imm11"/>
</dbReference>
<accession>A0ABY9YK93</accession>
<gene>
    <name evidence="2" type="ORF">PDM29_12165</name>
</gene>
<keyword evidence="3" id="KW-1185">Reference proteome</keyword>
<dbReference type="EMBL" id="CP115541">
    <property type="protein sequence ID" value="WNH51123.1"/>
    <property type="molecule type" value="Genomic_DNA"/>
</dbReference>
<evidence type="ECO:0000313" key="2">
    <source>
        <dbReference type="EMBL" id="WNH51123.1"/>
    </source>
</evidence>
<protein>
    <submittedName>
        <fullName evidence="2">DUF1629 domain-containing protein</fullName>
    </submittedName>
</protein>